<dbReference type="Proteomes" id="UP000249061">
    <property type="component" value="Unassembled WGS sequence"/>
</dbReference>
<reference evidence="3 4" key="1">
    <citation type="submission" date="2017-08" db="EMBL/GenBank/DDBJ databases">
        <title>Infants hospitalized years apart are colonized by the same room-sourced microbial strains.</title>
        <authorList>
            <person name="Brooks B."/>
            <person name="Olm M.R."/>
            <person name="Firek B.A."/>
            <person name="Baker R."/>
            <person name="Thomas B.C."/>
            <person name="Morowitz M.J."/>
            <person name="Banfield J.F."/>
        </authorList>
    </citation>
    <scope>NUCLEOTIDE SEQUENCE [LARGE SCALE GENOMIC DNA]</scope>
    <source>
        <strain evidence="3">S2_003_000_R2_14</strain>
    </source>
</reference>
<dbReference type="GO" id="GO:0004222">
    <property type="term" value="F:metalloendopeptidase activity"/>
    <property type="evidence" value="ECO:0007669"/>
    <property type="project" value="TreeGrafter"/>
</dbReference>
<gene>
    <name evidence="3" type="ORF">DI536_00405</name>
</gene>
<comment type="caution">
    <text evidence="3">The sequence shown here is derived from an EMBL/GenBank/DDBJ whole genome shotgun (WGS) entry which is preliminary data.</text>
</comment>
<feature type="transmembrane region" description="Helical" evidence="1">
    <location>
        <begin position="6"/>
        <end position="24"/>
    </location>
</feature>
<keyword evidence="1" id="KW-1133">Transmembrane helix</keyword>
<evidence type="ECO:0000259" key="2">
    <source>
        <dbReference type="Pfam" id="PF01551"/>
    </source>
</evidence>
<keyword evidence="1" id="KW-0472">Membrane</keyword>
<proteinExistence type="predicted"/>
<dbReference type="InterPro" id="IPR050570">
    <property type="entry name" value="Cell_wall_metabolism_enzyme"/>
</dbReference>
<evidence type="ECO:0000313" key="3">
    <source>
        <dbReference type="EMBL" id="PZR18379.1"/>
    </source>
</evidence>
<dbReference type="Pfam" id="PF01551">
    <property type="entry name" value="Peptidase_M23"/>
    <property type="match status" value="1"/>
</dbReference>
<sequence length="176" mass="19070">MTRRAWLGSLIGLVSLLIFVFTVPRVRLLTHGARYTKPVKKLSMPVVGMTARQARDTWHTSRPGRRQHEGIDLFATRGTPVVSATGGEVWRVGTDSLGGRVVSVLGDGPALYYYAHLDDWAPGLKVGQRVQPGTVLGVVGNTGNARTTPPHLHFGVYRVGWLKSSAVNPAPLLGVR</sequence>
<dbReference type="InterPro" id="IPR011055">
    <property type="entry name" value="Dup_hybrid_motif"/>
</dbReference>
<dbReference type="PANTHER" id="PTHR21666:SF268">
    <property type="entry name" value="PEPTIDASE M23 DOMAIN-CONTAINING PROTEIN"/>
    <property type="match status" value="1"/>
</dbReference>
<dbReference type="EMBL" id="QFQP01000001">
    <property type="protein sequence ID" value="PZR18379.1"/>
    <property type="molecule type" value="Genomic_DNA"/>
</dbReference>
<protein>
    <submittedName>
        <fullName evidence="3">Peptidase M23</fullName>
    </submittedName>
</protein>
<dbReference type="Gene3D" id="2.70.70.10">
    <property type="entry name" value="Glucose Permease (Domain IIA)"/>
    <property type="match status" value="1"/>
</dbReference>
<dbReference type="AlphaFoldDB" id="A0A2W5TRQ1"/>
<feature type="domain" description="M23ase beta-sheet core" evidence="2">
    <location>
        <begin position="67"/>
        <end position="169"/>
    </location>
</feature>
<dbReference type="PANTHER" id="PTHR21666">
    <property type="entry name" value="PEPTIDASE-RELATED"/>
    <property type="match status" value="1"/>
</dbReference>
<accession>A0A2W5TRQ1</accession>
<keyword evidence="1" id="KW-0812">Transmembrane</keyword>
<organism evidence="3 4">
    <name type="scientific">Archangium gephyra</name>
    <dbReference type="NCBI Taxonomy" id="48"/>
    <lineage>
        <taxon>Bacteria</taxon>
        <taxon>Pseudomonadati</taxon>
        <taxon>Myxococcota</taxon>
        <taxon>Myxococcia</taxon>
        <taxon>Myxococcales</taxon>
        <taxon>Cystobacterineae</taxon>
        <taxon>Archangiaceae</taxon>
        <taxon>Archangium</taxon>
    </lineage>
</organism>
<dbReference type="SUPFAM" id="SSF51261">
    <property type="entry name" value="Duplicated hybrid motif"/>
    <property type="match status" value="1"/>
</dbReference>
<dbReference type="CDD" id="cd12797">
    <property type="entry name" value="M23_peptidase"/>
    <property type="match status" value="1"/>
</dbReference>
<dbReference type="InterPro" id="IPR016047">
    <property type="entry name" value="M23ase_b-sheet_dom"/>
</dbReference>
<evidence type="ECO:0000256" key="1">
    <source>
        <dbReference type="SAM" id="Phobius"/>
    </source>
</evidence>
<evidence type="ECO:0000313" key="4">
    <source>
        <dbReference type="Proteomes" id="UP000249061"/>
    </source>
</evidence>
<name>A0A2W5TRQ1_9BACT</name>